<dbReference type="EMBL" id="FNQJ01000030">
    <property type="protein sequence ID" value="SEA78853.1"/>
    <property type="molecule type" value="Genomic_DNA"/>
</dbReference>
<dbReference type="GeneID" id="34234936"/>
<keyword evidence="2" id="KW-1185">Reference proteome</keyword>
<sequence length="218" mass="23588">MLRLAAIVLLLANTGYYAWSQGWLRTWGLAPAEQSEPHRLAQQIRPETLRILPARDTAPVASEAPAEAATVCLQAGVLNTRQADAVRSAAAGLPQDSWSLEPITIAGRWMVYMGRFADDEALEKKRAELRARKLPFDRPGNPALEPGLSLGRFGTEEAAQRALATLNGQGVRTAKVVAERAEAQGFTLRLPALDSATRAQAETQLRQALGDKALRACP</sequence>
<protein>
    <recommendedName>
        <fullName evidence="3">Sporulation related domain-containing protein</fullName>
    </recommendedName>
</protein>
<proteinExistence type="predicted"/>
<dbReference type="AlphaFoldDB" id="A0A1H4E1D8"/>
<reference evidence="2" key="1">
    <citation type="submission" date="2016-10" db="EMBL/GenBank/DDBJ databases">
        <authorList>
            <person name="Varghese N."/>
            <person name="Submissions S."/>
        </authorList>
    </citation>
    <scope>NUCLEOTIDE SEQUENCE [LARGE SCALE GENOMIC DNA]</scope>
    <source>
        <strain evidence="2">DSM 25157</strain>
    </source>
</reference>
<dbReference type="STRING" id="592050.SAMN05421875_13018"/>
<evidence type="ECO:0000313" key="2">
    <source>
        <dbReference type="Proteomes" id="UP000199002"/>
    </source>
</evidence>
<accession>A0A1H4E1D8</accession>
<dbReference type="RefSeq" id="WP_092700091.1">
    <property type="nucleotide sequence ID" value="NZ_CAXIQL010000073.1"/>
</dbReference>
<evidence type="ECO:0000313" key="1">
    <source>
        <dbReference type="EMBL" id="SEA78853.1"/>
    </source>
</evidence>
<dbReference type="Proteomes" id="UP000199002">
    <property type="component" value="Unassembled WGS sequence"/>
</dbReference>
<evidence type="ECO:0008006" key="3">
    <source>
        <dbReference type="Google" id="ProtNLM"/>
    </source>
</evidence>
<gene>
    <name evidence="1" type="ORF">SAMN05421875_13018</name>
</gene>
<organism evidence="1 2">
    <name type="scientific">Acidovorax soli</name>
    <dbReference type="NCBI Taxonomy" id="592050"/>
    <lineage>
        <taxon>Bacteria</taxon>
        <taxon>Pseudomonadati</taxon>
        <taxon>Pseudomonadota</taxon>
        <taxon>Betaproteobacteria</taxon>
        <taxon>Burkholderiales</taxon>
        <taxon>Comamonadaceae</taxon>
        <taxon>Acidovorax</taxon>
    </lineage>
</organism>
<name>A0A1H4E1D8_9BURK</name>